<feature type="domain" description="SnoaL-like" evidence="2">
    <location>
        <begin position="48"/>
        <end position="133"/>
    </location>
</feature>
<dbReference type="RefSeq" id="WP_141635372.1">
    <property type="nucleotide sequence ID" value="NZ_VIGB01000003.1"/>
</dbReference>
<evidence type="ECO:0000259" key="2">
    <source>
        <dbReference type="Pfam" id="PF12680"/>
    </source>
</evidence>
<name>A0A540W783_9ACTN</name>
<gene>
    <name evidence="3" type="ORF">E6W39_24560</name>
</gene>
<dbReference type="AlphaFoldDB" id="A0A540W783"/>
<dbReference type="InterPro" id="IPR032710">
    <property type="entry name" value="NTF2-like_dom_sf"/>
</dbReference>
<dbReference type="InterPro" id="IPR006311">
    <property type="entry name" value="TAT_signal"/>
</dbReference>
<keyword evidence="1" id="KW-0732">Signal</keyword>
<evidence type="ECO:0000256" key="1">
    <source>
        <dbReference type="SAM" id="SignalP"/>
    </source>
</evidence>
<dbReference type="Proteomes" id="UP000319103">
    <property type="component" value="Unassembled WGS sequence"/>
</dbReference>
<evidence type="ECO:0000313" key="4">
    <source>
        <dbReference type="Proteomes" id="UP000319103"/>
    </source>
</evidence>
<dbReference type="OrthoDB" id="8526151at2"/>
<dbReference type="SUPFAM" id="SSF54427">
    <property type="entry name" value="NTF2-like"/>
    <property type="match status" value="1"/>
</dbReference>
<comment type="caution">
    <text evidence="3">The sequence shown here is derived from an EMBL/GenBank/DDBJ whole genome shotgun (WGS) entry which is preliminary data.</text>
</comment>
<evidence type="ECO:0000313" key="3">
    <source>
        <dbReference type="EMBL" id="TQF04817.1"/>
    </source>
</evidence>
<reference evidence="3 4" key="1">
    <citation type="submission" date="2019-06" db="EMBL/GenBank/DDBJ databases">
        <title>Description of Kitasatospora acidophila sp. nov. isolated from pine grove soil, and reclassification of Streptomyces novaecaesareae to Kitasatospora novaeceasareae comb. nov.</title>
        <authorList>
            <person name="Kim M.J."/>
        </authorList>
    </citation>
    <scope>NUCLEOTIDE SEQUENCE [LARGE SCALE GENOMIC DNA]</scope>
    <source>
        <strain evidence="3 4">MMS16-CNU292</strain>
    </source>
</reference>
<feature type="chain" id="PRO_5039114367" evidence="1">
    <location>
        <begin position="26"/>
        <end position="177"/>
    </location>
</feature>
<proteinExistence type="predicted"/>
<sequence>MPALPDRRTMLRVGLATAVPAAVVAATAVPAAAHTPALRERDVTRWMTAYLKAWQTKDADAVVRLFTPDAEYQSVPSVPDQMFRGSRQIHDYWVGVTAPQTGMSGIQGTPIVSGNRAAIEIWVTMQVPSDTDGTMGWVTLIETNILDFATPTLCSRNIEYSRIMTGKIAPPAGWGRR</sequence>
<keyword evidence="4" id="KW-1185">Reference proteome</keyword>
<dbReference type="Gene3D" id="3.10.450.50">
    <property type="match status" value="1"/>
</dbReference>
<feature type="signal peptide" evidence="1">
    <location>
        <begin position="1"/>
        <end position="25"/>
    </location>
</feature>
<accession>A0A540W783</accession>
<protein>
    <submittedName>
        <fullName evidence="3">Nuclear transport factor 2 family protein</fullName>
    </submittedName>
</protein>
<dbReference type="EMBL" id="VIGB01000003">
    <property type="protein sequence ID" value="TQF04817.1"/>
    <property type="molecule type" value="Genomic_DNA"/>
</dbReference>
<dbReference type="PROSITE" id="PS51318">
    <property type="entry name" value="TAT"/>
    <property type="match status" value="1"/>
</dbReference>
<dbReference type="Pfam" id="PF12680">
    <property type="entry name" value="SnoaL_2"/>
    <property type="match status" value="1"/>
</dbReference>
<dbReference type="InterPro" id="IPR037401">
    <property type="entry name" value="SnoaL-like"/>
</dbReference>
<organism evidence="3 4">
    <name type="scientific">Kitasatospora acidiphila</name>
    <dbReference type="NCBI Taxonomy" id="2567942"/>
    <lineage>
        <taxon>Bacteria</taxon>
        <taxon>Bacillati</taxon>
        <taxon>Actinomycetota</taxon>
        <taxon>Actinomycetes</taxon>
        <taxon>Kitasatosporales</taxon>
        <taxon>Streptomycetaceae</taxon>
        <taxon>Kitasatospora</taxon>
    </lineage>
</organism>